<dbReference type="EMBL" id="FNVP01000004">
    <property type="protein sequence ID" value="SEF94957.1"/>
    <property type="molecule type" value="Genomic_DNA"/>
</dbReference>
<dbReference type="AlphaFoldDB" id="A0A1H5W808"/>
<name>A0A1H5W808_9FLAO</name>
<accession>A0A1H5W808</accession>
<sequence>MFFNSIHYYLLSINSLLSLYGTITMLFLFLACLGISNPITAGLTLAPFSRNTGSASALMGAIQLGLGALASFAVGIFCERFYVA</sequence>
<protein>
    <submittedName>
        <fullName evidence="2">MFS transporter, DHA1 family, bicyclomycin/chloramphenicol resistance protein</fullName>
    </submittedName>
</protein>
<evidence type="ECO:0000256" key="1">
    <source>
        <dbReference type="SAM" id="Phobius"/>
    </source>
</evidence>
<proteinExistence type="predicted"/>
<dbReference type="Gene3D" id="1.20.1720.10">
    <property type="entry name" value="Multidrug resistance protein D"/>
    <property type="match status" value="1"/>
</dbReference>
<keyword evidence="3" id="KW-1185">Reference proteome</keyword>
<evidence type="ECO:0000313" key="2">
    <source>
        <dbReference type="EMBL" id="SEF94957.1"/>
    </source>
</evidence>
<evidence type="ECO:0000313" key="3">
    <source>
        <dbReference type="Proteomes" id="UP000236737"/>
    </source>
</evidence>
<feature type="transmembrane region" description="Helical" evidence="1">
    <location>
        <begin position="12"/>
        <end position="36"/>
    </location>
</feature>
<keyword evidence="1" id="KW-1133">Transmembrane helix</keyword>
<organism evidence="2 3">
    <name type="scientific">Flavobacterium urumqiense</name>
    <dbReference type="NCBI Taxonomy" id="935224"/>
    <lineage>
        <taxon>Bacteria</taxon>
        <taxon>Pseudomonadati</taxon>
        <taxon>Bacteroidota</taxon>
        <taxon>Flavobacteriia</taxon>
        <taxon>Flavobacteriales</taxon>
        <taxon>Flavobacteriaceae</taxon>
        <taxon>Flavobacterium</taxon>
    </lineage>
</organism>
<feature type="transmembrane region" description="Helical" evidence="1">
    <location>
        <begin position="56"/>
        <end position="78"/>
    </location>
</feature>
<dbReference type="RefSeq" id="WP_244175206.1">
    <property type="nucleotide sequence ID" value="NZ_FNVP01000004.1"/>
</dbReference>
<keyword evidence="1" id="KW-0472">Membrane</keyword>
<reference evidence="3" key="1">
    <citation type="submission" date="2016-10" db="EMBL/GenBank/DDBJ databases">
        <authorList>
            <person name="Varghese N."/>
            <person name="Submissions S."/>
        </authorList>
    </citation>
    <scope>NUCLEOTIDE SEQUENCE [LARGE SCALE GENOMIC DNA]</scope>
    <source>
        <strain evidence="3">CGMCC 1.9230</strain>
    </source>
</reference>
<dbReference type="Proteomes" id="UP000236737">
    <property type="component" value="Unassembled WGS sequence"/>
</dbReference>
<keyword evidence="1" id="KW-0812">Transmembrane</keyword>
<gene>
    <name evidence="2" type="ORF">SAMN04488130_10466</name>
</gene>